<dbReference type="InterPro" id="IPR003431">
    <property type="entry name" value="B-propeller_Phytase"/>
</dbReference>
<dbReference type="SUPFAM" id="SSF63446">
    <property type="entry name" value="Type I dockerin domain"/>
    <property type="match status" value="1"/>
</dbReference>
<dbReference type="Proteomes" id="UP000177354">
    <property type="component" value="Unassembled WGS sequence"/>
</dbReference>
<dbReference type="InterPro" id="IPR036439">
    <property type="entry name" value="Dockerin_dom_sf"/>
</dbReference>
<dbReference type="EMBL" id="MFJF01000029">
    <property type="protein sequence ID" value="OGG05597.1"/>
    <property type="molecule type" value="Genomic_DNA"/>
</dbReference>
<evidence type="ECO:0000313" key="3">
    <source>
        <dbReference type="Proteomes" id="UP000177354"/>
    </source>
</evidence>
<evidence type="ECO:0000313" key="2">
    <source>
        <dbReference type="EMBL" id="OGG05597.1"/>
    </source>
</evidence>
<reference evidence="2 3" key="1">
    <citation type="journal article" date="2016" name="Nat. Commun.">
        <title>Thousands of microbial genomes shed light on interconnected biogeochemical processes in an aquifer system.</title>
        <authorList>
            <person name="Anantharaman K."/>
            <person name="Brown C.T."/>
            <person name="Hug L.A."/>
            <person name="Sharon I."/>
            <person name="Castelle C.J."/>
            <person name="Probst A.J."/>
            <person name="Thomas B.C."/>
            <person name="Singh A."/>
            <person name="Wilkins M.J."/>
            <person name="Karaoz U."/>
            <person name="Brodie E.L."/>
            <person name="Williams K.H."/>
            <person name="Hubbard S.S."/>
            <person name="Banfield J.F."/>
        </authorList>
    </citation>
    <scope>NUCLEOTIDE SEQUENCE [LARGE SCALE GENOMIC DNA]</scope>
</reference>
<comment type="caution">
    <text evidence="2">The sequence shown here is derived from an EMBL/GenBank/DDBJ whole genome shotgun (WGS) entry which is preliminary data.</text>
</comment>
<proteinExistence type="predicted"/>
<dbReference type="SUPFAM" id="SSF50956">
    <property type="entry name" value="Thermostable phytase (3-phytase)"/>
    <property type="match status" value="1"/>
</dbReference>
<evidence type="ECO:0000259" key="1">
    <source>
        <dbReference type="PROSITE" id="PS51662"/>
    </source>
</evidence>
<dbReference type="GO" id="GO:0016158">
    <property type="term" value="F:inositol hexakisphosphate 3-phosphatase activity"/>
    <property type="evidence" value="ECO:0007669"/>
    <property type="project" value="InterPro"/>
</dbReference>
<protein>
    <recommendedName>
        <fullName evidence="1">BPP domain-containing protein</fullName>
    </recommendedName>
</protein>
<dbReference type="PROSITE" id="PS51662">
    <property type="entry name" value="BP_PHYTASE"/>
    <property type="match status" value="1"/>
</dbReference>
<gene>
    <name evidence="2" type="ORF">A2777_03470</name>
</gene>
<dbReference type="PROSITE" id="PS00018">
    <property type="entry name" value="EF_HAND_1"/>
    <property type="match status" value="2"/>
</dbReference>
<feature type="domain" description="BPP" evidence="1">
    <location>
        <begin position="106"/>
        <end position="419"/>
    </location>
</feature>
<dbReference type="GO" id="GO:0000272">
    <property type="term" value="P:polysaccharide catabolic process"/>
    <property type="evidence" value="ECO:0007669"/>
    <property type="project" value="InterPro"/>
</dbReference>
<sequence>MNLLRNKYCLLSVIFLLTIFIVKPAVNHVLAVLPADANSDGKVDGLDYVIWLNNYNQTVAQGAIKGDFDNSGLVDGLDYVIWLNNYDIAGLSPTPHTTNPPTPTVSSPGTPFRPFISLNISSSEIAFNVNGAGSNIDSIAFWEAPDPAKSLMFVTSKSTNLVEVWNYPFKQSADQLPPIQNNSCMNSSGTNGVIVDQEDDLLFVTTRYGNRVCVFGLPGLNLVRTVTTGASGSWDEPNLALLKLGDGQKNLYISYNSKVYIHNALTGAAISQFTPQKGLETMFGDNFYREIYIPDEAGMSGIYRYDSSGTFKGSFGGSSVFNADEEGIWVYSCPSSGTGDNGDGLIIVSDQLSPVTDFEVFNRKTKEHLGKININGVSNTDGISISQQSSPLYPKGLLAVLNNDSSVTGVGWDTIFQKLGMACPN</sequence>
<dbReference type="AlphaFoldDB" id="A0A1F5Z088"/>
<accession>A0A1F5Z088</accession>
<dbReference type="InterPro" id="IPR011042">
    <property type="entry name" value="6-blade_b-propeller_TolB-like"/>
</dbReference>
<organism evidence="2 3">
    <name type="scientific">Candidatus Gottesmanbacteria bacterium RIFCSPHIGHO2_01_FULL_40_15</name>
    <dbReference type="NCBI Taxonomy" id="1798376"/>
    <lineage>
        <taxon>Bacteria</taxon>
        <taxon>Candidatus Gottesmaniibacteriota</taxon>
    </lineage>
</organism>
<dbReference type="Gene3D" id="2.120.10.30">
    <property type="entry name" value="TolB, C-terminal domain"/>
    <property type="match status" value="1"/>
</dbReference>
<dbReference type="InterPro" id="IPR018247">
    <property type="entry name" value="EF_Hand_1_Ca_BS"/>
</dbReference>
<dbReference type="Gene3D" id="1.10.1330.10">
    <property type="entry name" value="Dockerin domain"/>
    <property type="match status" value="1"/>
</dbReference>
<name>A0A1F5Z088_9BACT</name>